<feature type="transmembrane region" description="Helical" evidence="20">
    <location>
        <begin position="34"/>
        <end position="62"/>
    </location>
</feature>
<feature type="domain" description="Tail specific protease" evidence="21">
    <location>
        <begin position="781"/>
        <end position="945"/>
    </location>
</feature>
<keyword evidence="9" id="KW-0756">Sterol biosynthesis</keyword>
<dbReference type="Gene3D" id="1.20.120.1630">
    <property type="match status" value="1"/>
</dbReference>
<dbReference type="Pfam" id="PF01222">
    <property type="entry name" value="ERG4_ERG24"/>
    <property type="match status" value="1"/>
</dbReference>
<evidence type="ECO:0000256" key="9">
    <source>
        <dbReference type="ARBA" id="ARBA00023011"/>
    </source>
</evidence>
<reference evidence="22 23" key="1">
    <citation type="journal article" date="2018" name="Plant J.">
        <title>Genome sequences of Chlorella sorokiniana UTEX 1602 and Micractinium conductrix SAG 241.80: implications to maltose excretion by a green alga.</title>
        <authorList>
            <person name="Arriola M.B."/>
            <person name="Velmurugan N."/>
            <person name="Zhang Y."/>
            <person name="Plunkett M.H."/>
            <person name="Hondzo H."/>
            <person name="Barney B.M."/>
        </authorList>
    </citation>
    <scope>NUCLEOTIDE SEQUENCE [LARGE SCALE GENOMIC DNA]</scope>
    <source>
        <strain evidence="23">UTEX 1602</strain>
    </source>
</reference>
<dbReference type="PANTHER" id="PTHR21257:SF52">
    <property type="entry name" value="DELTA(14)-STEROL REDUCTASE TM7SF2"/>
    <property type="match status" value="1"/>
</dbReference>
<feature type="region of interest" description="Disordered" evidence="19">
    <location>
        <begin position="949"/>
        <end position="972"/>
    </location>
</feature>
<evidence type="ECO:0000256" key="11">
    <source>
        <dbReference type="ARBA" id="ARBA00023136"/>
    </source>
</evidence>
<evidence type="ECO:0000256" key="18">
    <source>
        <dbReference type="ARBA" id="ARBA00083315"/>
    </source>
</evidence>
<evidence type="ECO:0000256" key="13">
    <source>
        <dbReference type="ARBA" id="ARBA00023221"/>
    </source>
</evidence>
<comment type="similarity">
    <text evidence="2">Belongs to the ERG4/ERG24 family.</text>
</comment>
<dbReference type="GO" id="GO:0006508">
    <property type="term" value="P:proteolysis"/>
    <property type="evidence" value="ECO:0007669"/>
    <property type="project" value="InterPro"/>
</dbReference>
<proteinExistence type="inferred from homology"/>
<evidence type="ECO:0000256" key="14">
    <source>
        <dbReference type="ARBA" id="ARBA00052254"/>
    </source>
</evidence>
<comment type="caution">
    <text evidence="22">The sequence shown here is derived from an EMBL/GenBank/DDBJ whole genome shotgun (WGS) entry which is preliminary data.</text>
</comment>
<dbReference type="GO" id="GO:0005789">
    <property type="term" value="C:endoplasmic reticulum membrane"/>
    <property type="evidence" value="ECO:0007669"/>
    <property type="project" value="TreeGrafter"/>
</dbReference>
<dbReference type="Pfam" id="PF03572">
    <property type="entry name" value="Peptidase_S41"/>
    <property type="match status" value="1"/>
</dbReference>
<keyword evidence="4 20" id="KW-0812">Transmembrane</keyword>
<dbReference type="InterPro" id="IPR029045">
    <property type="entry name" value="ClpP/crotonase-like_dom_sf"/>
</dbReference>
<dbReference type="PANTHER" id="PTHR21257">
    <property type="entry name" value="DELTA(14)-STEROL REDUCTASE"/>
    <property type="match status" value="1"/>
</dbReference>
<feature type="transmembrane region" description="Helical" evidence="20">
    <location>
        <begin position="567"/>
        <end position="592"/>
    </location>
</feature>
<feature type="transmembrane region" description="Helical" evidence="20">
    <location>
        <begin position="82"/>
        <end position="104"/>
    </location>
</feature>
<dbReference type="FunFam" id="1.20.120.1630:FF:000009">
    <property type="entry name" value="C-14 sterol reductase"/>
    <property type="match status" value="1"/>
</dbReference>
<feature type="compositionally biased region" description="Low complexity" evidence="19">
    <location>
        <begin position="720"/>
        <end position="741"/>
    </location>
</feature>
<feature type="transmembrane region" description="Helical" evidence="20">
    <location>
        <begin position="241"/>
        <end position="260"/>
    </location>
</feature>
<keyword evidence="13" id="KW-0753">Steroid metabolism</keyword>
<dbReference type="AlphaFoldDB" id="A0A2P6TSX9"/>
<evidence type="ECO:0000256" key="2">
    <source>
        <dbReference type="ARBA" id="ARBA00005402"/>
    </source>
</evidence>
<dbReference type="Gene3D" id="3.90.226.10">
    <property type="entry name" value="2-enoyl-CoA Hydratase, Chain A, domain 1"/>
    <property type="match status" value="1"/>
</dbReference>
<evidence type="ECO:0000256" key="4">
    <source>
        <dbReference type="ARBA" id="ARBA00022692"/>
    </source>
</evidence>
<evidence type="ECO:0000256" key="17">
    <source>
        <dbReference type="ARBA" id="ARBA00077841"/>
    </source>
</evidence>
<name>A0A2P6TSX9_CHLSO</name>
<keyword evidence="10" id="KW-0443">Lipid metabolism</keyword>
<evidence type="ECO:0000256" key="5">
    <source>
        <dbReference type="ARBA" id="ARBA00022857"/>
    </source>
</evidence>
<evidence type="ECO:0000313" key="22">
    <source>
        <dbReference type="EMBL" id="PRW57166.1"/>
    </source>
</evidence>
<dbReference type="Proteomes" id="UP000239899">
    <property type="component" value="Unassembled WGS sequence"/>
</dbReference>
<evidence type="ECO:0000256" key="3">
    <source>
        <dbReference type="ARBA" id="ARBA00022516"/>
    </source>
</evidence>
<keyword evidence="12" id="KW-1207">Sterol metabolism</keyword>
<organism evidence="22 23">
    <name type="scientific">Chlorella sorokiniana</name>
    <name type="common">Freshwater green alga</name>
    <dbReference type="NCBI Taxonomy" id="3076"/>
    <lineage>
        <taxon>Eukaryota</taxon>
        <taxon>Viridiplantae</taxon>
        <taxon>Chlorophyta</taxon>
        <taxon>core chlorophytes</taxon>
        <taxon>Trebouxiophyceae</taxon>
        <taxon>Chlorellales</taxon>
        <taxon>Chlorellaceae</taxon>
        <taxon>Chlorella clade</taxon>
        <taxon>Chlorella</taxon>
    </lineage>
</organism>
<feature type="transmembrane region" description="Helical" evidence="20">
    <location>
        <begin position="155"/>
        <end position="176"/>
    </location>
</feature>
<keyword evidence="5" id="KW-0521">NADP</keyword>
<dbReference type="GO" id="GO:0016129">
    <property type="term" value="P:phytosteroid biosynthetic process"/>
    <property type="evidence" value="ECO:0007669"/>
    <property type="project" value="UniProtKB-ARBA"/>
</dbReference>
<dbReference type="InterPro" id="IPR018083">
    <property type="entry name" value="Sterol_reductase_CS"/>
</dbReference>
<feature type="transmembrane region" description="Helical" evidence="20">
    <location>
        <begin position="280"/>
        <end position="298"/>
    </location>
</feature>
<dbReference type="GO" id="GO:0050613">
    <property type="term" value="F:Delta14-sterol reductase activity"/>
    <property type="evidence" value="ECO:0007669"/>
    <property type="project" value="UniProtKB-EC"/>
</dbReference>
<feature type="compositionally biased region" description="Low complexity" evidence="19">
    <location>
        <begin position="1"/>
        <end position="20"/>
    </location>
</feature>
<keyword evidence="7 20" id="KW-1133">Transmembrane helix</keyword>
<dbReference type="InterPro" id="IPR001171">
    <property type="entry name" value="ERG24_DHCR-like"/>
</dbReference>
<comment type="subcellular location">
    <subcellularLocation>
        <location evidence="1">Membrane</location>
        <topology evidence="1">Multi-pass membrane protein</topology>
    </subcellularLocation>
</comment>
<evidence type="ECO:0000256" key="10">
    <source>
        <dbReference type="ARBA" id="ARBA00023098"/>
    </source>
</evidence>
<feature type="transmembrane region" description="Helical" evidence="20">
    <location>
        <begin position="124"/>
        <end position="143"/>
    </location>
</feature>
<sequence>MAGDDSGGPAAAAAAANGSARRARKPKRPEFEFFGPYLGPVGILLGLPAVCYALVYACNASGCMHLAPRFSIPGFPPGQRLFTWQALAAYCAWFAFQAALHLLLPGKRREGVVLPNGSRLRYKLNGLQNMLISVGLVLYLGFYRRTLDLGWVYDNYVPLVTASIIFSAALSLYLYLSSFAKGRLLAAGGNTGYRLYDFFIGRELNPRIGSFDLKEFCELYPGLIGWVVIDLAMAHKQWTQGGTVTPGMALVCAFQALYVLDALWFEPAILTTMDITTDGFGFMLAFGDLAWVPFTYSLQARVLVDHPQPLSALAIGGIVALKALGYLVFRGANSQKDLFRRDPSHPRVASLRTLPTERGTRLIISGWWGIARHINYTGDWLMGLAWCLPTGFQSIVPYFYAIYFLALLLHRDRRDDHACRLKYGKDWDKFCAIVKYRITPLPHFTSLLQCTTQLPLSYVLSGAADPPLLQQARGMTFQLMFAAIGFAKLVPHLSWPQLRSTFCIPGAINALCLVAVQARPQAYRSLRLHLWISPLLQLVVLWGAMHFRTAADTVFPSKTALDKGGVQASLTFLVMLLLLSGVTSALAAFPLYTVPPVALLLLAAPWAAIMSAGNAGVCSADLLQHSAVAWHLHASYRVLAPLVAPLEPLLLAAGIGRDHPARHCHCVLAALQFWVVALAIPLALVRGQVKGYTAWRVEQRRLDQQRRREMSKAWGFGFKEPSSSSEESSSEGSSQLQSPRSPRTAIAKEVYTRLLHRAALPPNDVGPAAAAGLVALRPGKPPVRLYQGRPLRRHHRADWQYVWALRTLRMLRPTTTKLAVLALFAPSLATTVSVRFGGGADGEWVVGALDPAAFPQRLQGQLTDRSVVLLVNRGTASAAEMVVGALHDSARASVVGERTYGKGLLQDYLAAADGSGLQLTVAKFLMPGGWDATEMGGLPPDPGLACSDHPRGGTLVERSSGGSGDSSGGMPAGVEGMVLDQCMLLTLQQLAAPS</sequence>
<dbReference type="GO" id="GO:0016126">
    <property type="term" value="P:sterol biosynthetic process"/>
    <property type="evidence" value="ECO:0007669"/>
    <property type="project" value="UniProtKB-KW"/>
</dbReference>
<evidence type="ECO:0000256" key="19">
    <source>
        <dbReference type="SAM" id="MobiDB-lite"/>
    </source>
</evidence>
<evidence type="ECO:0000256" key="20">
    <source>
        <dbReference type="SAM" id="Phobius"/>
    </source>
</evidence>
<protein>
    <recommendedName>
        <fullName evidence="16">Delta(14)-sterol reductase ERG24</fullName>
    </recommendedName>
    <alternativeName>
        <fullName evidence="18">C-14 sterol reductase ERG24</fullName>
    </alternativeName>
    <alternativeName>
        <fullName evidence="17">Sterol C14-reductase ERG24</fullName>
    </alternativeName>
</protein>
<comment type="pathway">
    <text evidence="15">Steroid biosynthesis; zymosterol biosynthesis; zymosterol from lanosterol: step 2/6.</text>
</comment>
<dbReference type="GO" id="GO:0046165">
    <property type="term" value="P:alcohol biosynthetic process"/>
    <property type="evidence" value="ECO:0007669"/>
    <property type="project" value="UniProtKB-ARBA"/>
</dbReference>
<evidence type="ECO:0000259" key="21">
    <source>
        <dbReference type="SMART" id="SM00245"/>
    </source>
</evidence>
<dbReference type="SUPFAM" id="SSF52096">
    <property type="entry name" value="ClpP/crotonase"/>
    <property type="match status" value="1"/>
</dbReference>
<dbReference type="OrthoDB" id="5326588at2759"/>
<feature type="transmembrane region" description="Helical" evidence="20">
    <location>
        <begin position="599"/>
        <end position="622"/>
    </location>
</feature>
<dbReference type="STRING" id="3076.A0A2P6TSX9"/>
<keyword evidence="23" id="KW-1185">Reference proteome</keyword>
<feature type="transmembrane region" description="Helical" evidence="20">
    <location>
        <begin position="634"/>
        <end position="654"/>
    </location>
</feature>
<accession>A0A2P6TSX9</accession>
<evidence type="ECO:0000256" key="8">
    <source>
        <dbReference type="ARBA" id="ARBA00023002"/>
    </source>
</evidence>
<keyword evidence="11 20" id="KW-0472">Membrane</keyword>
<feature type="transmembrane region" description="Helical" evidence="20">
    <location>
        <begin position="391"/>
        <end position="410"/>
    </location>
</feature>
<evidence type="ECO:0000256" key="1">
    <source>
        <dbReference type="ARBA" id="ARBA00004141"/>
    </source>
</evidence>
<evidence type="ECO:0000256" key="6">
    <source>
        <dbReference type="ARBA" id="ARBA00022955"/>
    </source>
</evidence>
<evidence type="ECO:0000256" key="15">
    <source>
        <dbReference type="ARBA" id="ARBA00060638"/>
    </source>
</evidence>
<feature type="transmembrane region" description="Helical" evidence="20">
    <location>
        <begin position="666"/>
        <end position="684"/>
    </location>
</feature>
<dbReference type="EMBL" id="LHPG02000007">
    <property type="protein sequence ID" value="PRW57166.1"/>
    <property type="molecule type" value="Genomic_DNA"/>
</dbReference>
<feature type="transmembrane region" description="Helical" evidence="20">
    <location>
        <begin position="528"/>
        <end position="547"/>
    </location>
</feature>
<dbReference type="SMART" id="SM00245">
    <property type="entry name" value="TSPc"/>
    <property type="match status" value="1"/>
</dbReference>
<feature type="compositionally biased region" description="Gly residues" evidence="19">
    <location>
        <begin position="961"/>
        <end position="971"/>
    </location>
</feature>
<keyword evidence="8" id="KW-0560">Oxidoreductase</keyword>
<dbReference type="GO" id="GO:0008236">
    <property type="term" value="F:serine-type peptidase activity"/>
    <property type="evidence" value="ECO:0007669"/>
    <property type="project" value="InterPro"/>
</dbReference>
<feature type="region of interest" description="Disordered" evidence="19">
    <location>
        <begin position="716"/>
        <end position="743"/>
    </location>
</feature>
<comment type="catalytic activity">
    <reaction evidence="14">
        <text>4,4-dimethyl-5alpha-cholesta-8,24-dien-3beta-ol + NADP(+) = 4,4-dimethyl-5alpha-cholesta-8,14,24-trien-3beta-ol + NADPH + H(+)</text>
        <dbReference type="Rhea" id="RHEA:18561"/>
        <dbReference type="ChEBI" id="CHEBI:15378"/>
        <dbReference type="ChEBI" id="CHEBI:17813"/>
        <dbReference type="ChEBI" id="CHEBI:18364"/>
        <dbReference type="ChEBI" id="CHEBI:57783"/>
        <dbReference type="ChEBI" id="CHEBI:58349"/>
        <dbReference type="EC" id="1.3.1.70"/>
    </reaction>
    <physiologicalReaction direction="right-to-left" evidence="14">
        <dbReference type="Rhea" id="RHEA:18563"/>
    </physiologicalReaction>
</comment>
<evidence type="ECO:0000313" key="23">
    <source>
        <dbReference type="Proteomes" id="UP000239899"/>
    </source>
</evidence>
<evidence type="ECO:0000256" key="12">
    <source>
        <dbReference type="ARBA" id="ARBA00023166"/>
    </source>
</evidence>
<evidence type="ECO:0000256" key="7">
    <source>
        <dbReference type="ARBA" id="ARBA00022989"/>
    </source>
</evidence>
<evidence type="ECO:0000256" key="16">
    <source>
        <dbReference type="ARBA" id="ARBA00074394"/>
    </source>
</evidence>
<feature type="region of interest" description="Disordered" evidence="19">
    <location>
        <begin position="1"/>
        <end position="23"/>
    </location>
</feature>
<gene>
    <name evidence="22" type="ORF">C2E21_3962</name>
</gene>
<dbReference type="GO" id="GO:1902652">
    <property type="term" value="P:secondary alcohol metabolic process"/>
    <property type="evidence" value="ECO:0007669"/>
    <property type="project" value="UniProtKB-ARBA"/>
</dbReference>
<keyword evidence="6" id="KW-0752">Steroid biosynthesis</keyword>
<feature type="transmembrane region" description="Helical" evidence="20">
    <location>
        <begin position="310"/>
        <end position="329"/>
    </location>
</feature>
<dbReference type="PROSITE" id="PS01017">
    <property type="entry name" value="STEROL_REDUCT_1"/>
    <property type="match status" value="1"/>
</dbReference>
<keyword evidence="3" id="KW-0444">Lipid biosynthesis</keyword>
<dbReference type="InterPro" id="IPR005151">
    <property type="entry name" value="Tail-specific_protease"/>
</dbReference>